<feature type="chain" id="PRO_5009285462" evidence="1">
    <location>
        <begin position="22"/>
        <end position="266"/>
    </location>
</feature>
<evidence type="ECO:0000259" key="2">
    <source>
        <dbReference type="Pfam" id="PF11412"/>
    </source>
</evidence>
<accession>A0A1H5TVI5</accession>
<dbReference type="InterPro" id="IPR028250">
    <property type="entry name" value="DsbDN"/>
</dbReference>
<evidence type="ECO:0000256" key="1">
    <source>
        <dbReference type="SAM" id="SignalP"/>
    </source>
</evidence>
<keyword evidence="1" id="KW-0732">Signal</keyword>
<dbReference type="OrthoDB" id="9811036at2"/>
<gene>
    <name evidence="3" type="ORF">SAMN04488045_0755</name>
</gene>
<dbReference type="EMBL" id="FNUZ01000001">
    <property type="protein sequence ID" value="SEF66814.1"/>
    <property type="molecule type" value="Genomic_DNA"/>
</dbReference>
<evidence type="ECO:0000313" key="4">
    <source>
        <dbReference type="Proteomes" id="UP000236752"/>
    </source>
</evidence>
<name>A0A1H5TVI5_9RHOB</name>
<evidence type="ECO:0000313" key="3">
    <source>
        <dbReference type="EMBL" id="SEF66814.1"/>
    </source>
</evidence>
<organism evidence="3 4">
    <name type="scientific">Thalassococcus halodurans</name>
    <dbReference type="NCBI Taxonomy" id="373675"/>
    <lineage>
        <taxon>Bacteria</taxon>
        <taxon>Pseudomonadati</taxon>
        <taxon>Pseudomonadota</taxon>
        <taxon>Alphaproteobacteria</taxon>
        <taxon>Rhodobacterales</taxon>
        <taxon>Roseobacteraceae</taxon>
        <taxon>Thalassococcus</taxon>
    </lineage>
</organism>
<protein>
    <submittedName>
        <fullName evidence="3">Thiol-disulfide interchange protein, contains DsbC and DsbD domains</fullName>
    </submittedName>
</protein>
<feature type="domain" description="Thiol:disulfide interchange protein DsbD N-terminal" evidence="2">
    <location>
        <begin position="39"/>
        <end position="142"/>
    </location>
</feature>
<keyword evidence="4" id="KW-1185">Reference proteome</keyword>
<feature type="signal peptide" evidence="1">
    <location>
        <begin position="1"/>
        <end position="21"/>
    </location>
</feature>
<dbReference type="Pfam" id="PF11412">
    <property type="entry name" value="DsbD_N"/>
    <property type="match status" value="1"/>
</dbReference>
<reference evidence="3 4" key="1">
    <citation type="submission" date="2016-10" db="EMBL/GenBank/DDBJ databases">
        <authorList>
            <person name="de Groot N.N."/>
        </authorList>
    </citation>
    <scope>NUCLEOTIDE SEQUENCE [LARGE SCALE GENOMIC DNA]</scope>
    <source>
        <strain evidence="3 4">DSM 26915</strain>
    </source>
</reference>
<dbReference type="RefSeq" id="WP_103909103.1">
    <property type="nucleotide sequence ID" value="NZ_FNUZ01000001.1"/>
</dbReference>
<dbReference type="Proteomes" id="UP000236752">
    <property type="component" value="Unassembled WGS sequence"/>
</dbReference>
<proteinExistence type="predicted"/>
<dbReference type="AlphaFoldDB" id="A0A1H5TVI5"/>
<sequence>MKNKILTSALALMTLGSAATAADLSNIVQAELRPGWRKADGTHMTALQLTLAPGWKTYWRAPGDAGIPPSFDWSGSSNMESVGITWPTPKVMYQAGMRSVGYSDQVVFPIQITPSADGDINLNARVDLGLCKDICLPHSVTIRATLTADTTKPDPVIAAALSDRPFSEKEAGVGKVTCDIAPSSDGVTLTARIPMADSGGKEETVIETSNPMIWVSEPDVTRQGKELITAADLSHVEGKPFALDRSGIRITVLGKSYAVDIKGCDG</sequence>